<keyword evidence="9" id="KW-0175">Coiled coil</keyword>
<dbReference type="GO" id="GO:0006935">
    <property type="term" value="P:chemotaxis"/>
    <property type="evidence" value="ECO:0007669"/>
    <property type="project" value="UniProtKB-KW"/>
</dbReference>
<feature type="domain" description="HAMP" evidence="12">
    <location>
        <begin position="335"/>
        <end position="387"/>
    </location>
</feature>
<comment type="subcellular location">
    <subcellularLocation>
        <location evidence="1">Membrane</location>
        <topology evidence="1">Multi-pass membrane protein</topology>
    </subcellularLocation>
</comment>
<dbReference type="InterPro" id="IPR003660">
    <property type="entry name" value="HAMP_dom"/>
</dbReference>
<dbReference type="PROSITE" id="PS51753">
    <property type="entry name" value="HBM"/>
    <property type="match status" value="1"/>
</dbReference>
<evidence type="ECO:0000256" key="4">
    <source>
        <dbReference type="ARBA" id="ARBA00022989"/>
    </source>
</evidence>
<dbReference type="SUPFAM" id="SSF58104">
    <property type="entry name" value="Methyl-accepting chemotaxis protein (MCP) signaling domain"/>
    <property type="match status" value="1"/>
</dbReference>
<dbReference type="SMART" id="SM01358">
    <property type="entry name" value="HBM"/>
    <property type="match status" value="1"/>
</dbReference>
<dbReference type="FunFam" id="1.10.287.950:FF:000001">
    <property type="entry name" value="Methyl-accepting chemotaxis sensory transducer"/>
    <property type="match status" value="1"/>
</dbReference>
<dbReference type="GO" id="GO:0007165">
    <property type="term" value="P:signal transduction"/>
    <property type="evidence" value="ECO:0007669"/>
    <property type="project" value="UniProtKB-KW"/>
</dbReference>
<dbReference type="Proteomes" id="UP000000233">
    <property type="component" value="Chromosome"/>
</dbReference>
<dbReference type="InterPro" id="IPR004089">
    <property type="entry name" value="MCPsignal_dom"/>
</dbReference>
<organism evidence="14 15">
    <name type="scientific">Stutzerimonas stutzeri (strain A1501)</name>
    <name type="common">Pseudomonas stutzeri</name>
    <dbReference type="NCBI Taxonomy" id="379731"/>
    <lineage>
        <taxon>Bacteria</taxon>
        <taxon>Pseudomonadati</taxon>
        <taxon>Pseudomonadota</taxon>
        <taxon>Gammaproteobacteria</taxon>
        <taxon>Pseudomonadales</taxon>
        <taxon>Pseudomonadaceae</taxon>
        <taxon>Stutzerimonas</taxon>
    </lineage>
</organism>
<feature type="domain" description="HBM" evidence="13">
    <location>
        <begin position="65"/>
        <end position="308"/>
    </location>
</feature>
<dbReference type="GO" id="GO:0016020">
    <property type="term" value="C:membrane"/>
    <property type="evidence" value="ECO:0007669"/>
    <property type="project" value="UniProtKB-SubCell"/>
</dbReference>
<gene>
    <name evidence="14" type="ordered locus">PST_3615</name>
</gene>
<dbReference type="PROSITE" id="PS50111">
    <property type="entry name" value="CHEMOTAXIS_TRANSDUC_2"/>
    <property type="match status" value="1"/>
</dbReference>
<evidence type="ECO:0000256" key="6">
    <source>
        <dbReference type="ARBA" id="ARBA00023224"/>
    </source>
</evidence>
<evidence type="ECO:0000259" key="12">
    <source>
        <dbReference type="PROSITE" id="PS50885"/>
    </source>
</evidence>
<sequence length="664" mass="71737">MRPKTEAAALRTRSHRQFILIWTAMNNWFANIGVSRKLALGFGVVLALTFILAWNGWGSLGSVIQRSGWMTEISQLNKTLTDLRIARLQFMLANGDAESTERLDKNLGIYLAQQTKLLDTFKNPINVAQLKEQAGYNAQYQNSLNDMRKAYNQANGSRQVIDGAATRLSELTASVSNHVIQLPEYDEDRFAQLLAISLIKEDVQRAQYLLRVYMAAPGNDAAKAIYTQLDAAQATLGRHAGALDDDSGAAVQQIRSVLGEYRGAIESLETATQAIAKARQEMTDQQKEIVRISDSLYQFQLDQLDVESAAARTRLIVSTLLALVLGALAAWLITRQIVLPLRATMADVERIASGDLSATAQVHRRDELGVLQRGIQQMGSTLRELIGGIRDGVSQISAAAEELSAVTKQTSAGVNSQKEETDQVATAMHEMSATVQEVARNAEQAALAATEADSEAREGDRVVTEVVTQIERMATAVVRSTEAMTALQGESDKIGSVMNVIRAVAEQTNLLALNAAIEAARAGEAGRGFAVVADEVRGLAQRTQKSTEEIEGLVAALQNGTQQVASIMHTSRDLTDSGVELARRAGASLGNITRTVSNIQAMNQQIAAAAEEQSAVAEEISRSVVNVRDVSEQTAAASEETAASSTELARLGGQLQMMVSRFRL</sequence>
<dbReference type="SMART" id="SM00283">
    <property type="entry name" value="MA"/>
    <property type="match status" value="1"/>
</dbReference>
<dbReference type="Pfam" id="PF16591">
    <property type="entry name" value="HBM"/>
    <property type="match status" value="1"/>
</dbReference>
<evidence type="ECO:0000256" key="7">
    <source>
        <dbReference type="ARBA" id="ARBA00029447"/>
    </source>
</evidence>
<dbReference type="PANTHER" id="PTHR32089:SF120">
    <property type="entry name" value="METHYL-ACCEPTING CHEMOTAXIS PROTEIN TLPQ"/>
    <property type="match status" value="1"/>
</dbReference>
<dbReference type="eggNOG" id="COG0840">
    <property type="taxonomic scope" value="Bacteria"/>
</dbReference>
<protein>
    <submittedName>
        <fullName evidence="14">Methyl-accepting chemotaxis transducer</fullName>
    </submittedName>
</protein>
<keyword evidence="6 8" id="KW-0807">Transducer</keyword>
<feature type="transmembrane region" description="Helical" evidence="10">
    <location>
        <begin position="38"/>
        <end position="57"/>
    </location>
</feature>
<dbReference type="Gene3D" id="1.10.287.950">
    <property type="entry name" value="Methyl-accepting chemotaxis protein"/>
    <property type="match status" value="1"/>
</dbReference>
<dbReference type="Pfam" id="PF00015">
    <property type="entry name" value="MCPsignal"/>
    <property type="match status" value="1"/>
</dbReference>
<evidence type="ECO:0000256" key="5">
    <source>
        <dbReference type="ARBA" id="ARBA00023136"/>
    </source>
</evidence>
<feature type="domain" description="Methyl-accepting transducer" evidence="11">
    <location>
        <begin position="392"/>
        <end position="628"/>
    </location>
</feature>
<keyword evidence="3 10" id="KW-0812">Transmembrane</keyword>
<proteinExistence type="inferred from homology"/>
<keyword evidence="4 10" id="KW-1133">Transmembrane helix</keyword>
<dbReference type="KEGG" id="psa:PST_3615"/>
<accession>A4VQJ2</accession>
<keyword evidence="5 10" id="KW-0472">Membrane</keyword>
<dbReference type="EMBL" id="CP000304">
    <property type="protein sequence ID" value="ABP81243.1"/>
    <property type="molecule type" value="Genomic_DNA"/>
</dbReference>
<name>A4VQJ2_STUS1</name>
<evidence type="ECO:0000256" key="9">
    <source>
        <dbReference type="SAM" id="Coils"/>
    </source>
</evidence>
<dbReference type="Gene3D" id="1.20.1440.210">
    <property type="match status" value="2"/>
</dbReference>
<evidence type="ECO:0000259" key="13">
    <source>
        <dbReference type="PROSITE" id="PS51753"/>
    </source>
</evidence>
<dbReference type="HOGENOM" id="CLU_000445_107_27_6"/>
<dbReference type="AlphaFoldDB" id="A4VQJ2"/>
<keyword evidence="2" id="KW-0145">Chemotaxis</keyword>
<dbReference type="PROSITE" id="PS50885">
    <property type="entry name" value="HAMP"/>
    <property type="match status" value="1"/>
</dbReference>
<dbReference type="SMART" id="SM00304">
    <property type="entry name" value="HAMP"/>
    <property type="match status" value="2"/>
</dbReference>
<feature type="transmembrane region" description="Helical" evidence="10">
    <location>
        <begin position="315"/>
        <end position="333"/>
    </location>
</feature>
<dbReference type="PANTHER" id="PTHR32089">
    <property type="entry name" value="METHYL-ACCEPTING CHEMOTAXIS PROTEIN MCPB"/>
    <property type="match status" value="1"/>
</dbReference>
<evidence type="ECO:0000259" key="11">
    <source>
        <dbReference type="PROSITE" id="PS50111"/>
    </source>
</evidence>
<dbReference type="Pfam" id="PF00672">
    <property type="entry name" value="HAMP"/>
    <property type="match status" value="1"/>
</dbReference>
<reference evidence="14 15" key="1">
    <citation type="journal article" date="2008" name="Proc. Natl. Acad. Sci. U.S.A.">
        <title>Nitrogen fixation island and rhizosphere competence traits in the genome of root-associated Pseudomonas stutzeri A1501.</title>
        <authorList>
            <person name="Yan Y."/>
            <person name="Yang J."/>
            <person name="Dou Y."/>
            <person name="Chen M."/>
            <person name="Ping S."/>
            <person name="Peng J."/>
            <person name="Lu W."/>
            <person name="Zhang W."/>
            <person name="Yao Z."/>
            <person name="Li H."/>
            <person name="Liu W."/>
            <person name="He S."/>
            <person name="Geng L."/>
            <person name="Zhang X."/>
            <person name="Yang F."/>
            <person name="Yu H."/>
            <person name="Zhan Y."/>
            <person name="Li D."/>
            <person name="Lin Z."/>
            <person name="Wang Y."/>
            <person name="Elmerich C."/>
            <person name="Lin M."/>
            <person name="Jin Q."/>
        </authorList>
    </citation>
    <scope>NUCLEOTIDE SEQUENCE [LARGE SCALE GENOMIC DNA]</scope>
    <source>
        <strain evidence="14 15">A1501</strain>
    </source>
</reference>
<evidence type="ECO:0000256" key="10">
    <source>
        <dbReference type="SAM" id="Phobius"/>
    </source>
</evidence>
<feature type="coiled-coil region" evidence="9">
    <location>
        <begin position="261"/>
        <end position="295"/>
    </location>
</feature>
<evidence type="ECO:0000313" key="14">
    <source>
        <dbReference type="EMBL" id="ABP81243.1"/>
    </source>
</evidence>
<dbReference type="InterPro" id="IPR032255">
    <property type="entry name" value="HBM"/>
</dbReference>
<dbReference type="CDD" id="cd11386">
    <property type="entry name" value="MCP_signal"/>
    <property type="match status" value="1"/>
</dbReference>
<evidence type="ECO:0000256" key="2">
    <source>
        <dbReference type="ARBA" id="ARBA00022500"/>
    </source>
</evidence>
<keyword evidence="15" id="KW-1185">Reference proteome</keyword>
<evidence type="ECO:0000256" key="8">
    <source>
        <dbReference type="PROSITE-ProRule" id="PRU00284"/>
    </source>
</evidence>
<evidence type="ECO:0000256" key="3">
    <source>
        <dbReference type="ARBA" id="ARBA00022692"/>
    </source>
</evidence>
<comment type="similarity">
    <text evidence="7">Belongs to the methyl-accepting chemotaxis (MCP) protein family.</text>
</comment>
<evidence type="ECO:0000256" key="1">
    <source>
        <dbReference type="ARBA" id="ARBA00004141"/>
    </source>
</evidence>
<dbReference type="CDD" id="cd06225">
    <property type="entry name" value="HAMP"/>
    <property type="match status" value="1"/>
</dbReference>
<evidence type="ECO:0000313" key="15">
    <source>
        <dbReference type="Proteomes" id="UP000000233"/>
    </source>
</evidence>